<dbReference type="EMBL" id="KV921385">
    <property type="protein sequence ID" value="ORE16452.1"/>
    <property type="molecule type" value="Genomic_DNA"/>
</dbReference>
<evidence type="ECO:0000313" key="2">
    <source>
        <dbReference type="EMBL" id="ORE16452.1"/>
    </source>
</evidence>
<protein>
    <submittedName>
        <fullName evidence="2">Uncharacterized protein</fullName>
    </submittedName>
</protein>
<feature type="non-terminal residue" evidence="2">
    <location>
        <position position="91"/>
    </location>
</feature>
<feature type="region of interest" description="Disordered" evidence="1">
    <location>
        <begin position="72"/>
        <end position="91"/>
    </location>
</feature>
<reference evidence="2 3" key="1">
    <citation type="journal article" date="2016" name="Proc. Natl. Acad. Sci. U.S.A.">
        <title>Lipid metabolic changes in an early divergent fungus govern the establishment of a mutualistic symbiosis with endobacteria.</title>
        <authorList>
            <person name="Lastovetsky O.A."/>
            <person name="Gaspar M.L."/>
            <person name="Mondo S.J."/>
            <person name="LaButti K.M."/>
            <person name="Sandor L."/>
            <person name="Grigoriev I.V."/>
            <person name="Henry S.A."/>
            <person name="Pawlowska T.E."/>
        </authorList>
    </citation>
    <scope>NUCLEOTIDE SEQUENCE [LARGE SCALE GENOMIC DNA]</scope>
    <source>
        <strain evidence="2 3">ATCC 11559</strain>
    </source>
</reference>
<feature type="compositionally biased region" description="Basic and acidic residues" evidence="1">
    <location>
        <begin position="76"/>
        <end position="91"/>
    </location>
</feature>
<name>A0A1X0RWL6_RHIZD</name>
<feature type="non-terminal residue" evidence="2">
    <location>
        <position position="1"/>
    </location>
</feature>
<dbReference type="AlphaFoldDB" id="A0A1X0RWL6"/>
<dbReference type="Proteomes" id="UP000242381">
    <property type="component" value="Unassembled WGS sequence"/>
</dbReference>
<sequence length="91" mass="10882">DKFIHWSAAYQPQVFTSMETNNYIESWHNQLKTNYLQRKENRRLDCLIFILVDDAHTGFMYNTTRMAANIESMSSETREARKRMTEAEEIN</sequence>
<evidence type="ECO:0000256" key="1">
    <source>
        <dbReference type="SAM" id="MobiDB-lite"/>
    </source>
</evidence>
<organism evidence="2 3">
    <name type="scientific">Rhizopus microsporus</name>
    <dbReference type="NCBI Taxonomy" id="58291"/>
    <lineage>
        <taxon>Eukaryota</taxon>
        <taxon>Fungi</taxon>
        <taxon>Fungi incertae sedis</taxon>
        <taxon>Mucoromycota</taxon>
        <taxon>Mucoromycotina</taxon>
        <taxon>Mucoromycetes</taxon>
        <taxon>Mucorales</taxon>
        <taxon>Mucorineae</taxon>
        <taxon>Rhizopodaceae</taxon>
        <taxon>Rhizopus</taxon>
    </lineage>
</organism>
<evidence type="ECO:0000313" key="3">
    <source>
        <dbReference type="Proteomes" id="UP000242381"/>
    </source>
</evidence>
<proteinExistence type="predicted"/>
<gene>
    <name evidence="2" type="ORF">BCV71DRAFT_161345</name>
</gene>
<accession>A0A1X0RWL6</accession>
<dbReference type="VEuPathDB" id="FungiDB:BCV72DRAFT_184454"/>